<dbReference type="RefSeq" id="XP_028138425.1">
    <property type="nucleotide sequence ID" value="XM_028282624.1"/>
</dbReference>
<dbReference type="OrthoDB" id="6691447at2759"/>
<organism evidence="4">
    <name type="scientific">Diabrotica virgifera virgifera</name>
    <name type="common">western corn rootworm</name>
    <dbReference type="NCBI Taxonomy" id="50390"/>
    <lineage>
        <taxon>Eukaryota</taxon>
        <taxon>Metazoa</taxon>
        <taxon>Ecdysozoa</taxon>
        <taxon>Arthropoda</taxon>
        <taxon>Hexapoda</taxon>
        <taxon>Insecta</taxon>
        <taxon>Pterygota</taxon>
        <taxon>Neoptera</taxon>
        <taxon>Endopterygota</taxon>
        <taxon>Coleoptera</taxon>
        <taxon>Polyphaga</taxon>
        <taxon>Cucujiformia</taxon>
        <taxon>Chrysomeloidea</taxon>
        <taxon>Chrysomelidae</taxon>
        <taxon>Galerucinae</taxon>
        <taxon>Diabroticina</taxon>
        <taxon>Diabroticites</taxon>
        <taxon>Diabrotica</taxon>
    </lineage>
</organism>
<feature type="region of interest" description="Disordered" evidence="1">
    <location>
        <begin position="201"/>
        <end position="223"/>
    </location>
</feature>
<sequence>MQNKYTTKPDTAIEKNKQLLLELEMDDEVKQIINYPEKYADTFLDVTVIKPVNNKEFTREKKVMSGNQVKQFITSMNLNEDLLPSTHEEKCSGDSRRTSNQSPPNSRKVYNYCNPLGDHLQKPPFKETSLSEIEKDQIHQVYTTPKIYQELHSYFDCKHRSQPDSQEKEDPPCVCQNCAIVGIVTDSQKKPFATEPIKYPEELPSRKNNAEYSKRKHSRDGDHQQCQNYFKHLTDKIRTLEERIAAQEQKAVPKDYFKRIVTKLVTHISKVAGNGSQQIKIEASVPATAANKSKQCYVSTVNKSSDLPNPKFIVNPVSVQNENLLNDKLPPTDVLYSDSLRKWGEDLLKPGIDLKNKIISVMEVTLNNLKKSKEKPKDEELKHFINDFSNNLYKTVNEGKIHGKKQRLHYDHTDLTERNIRANNASKNTEKVDEPLSVTYINSQILKWQETQTTFKFDSSDKESVKSMLEIKKTPDIHKLEFYKTIKNTKEEDKVRLWRSIWNQASRNGHRKTNKVTVQIPDKKTPKSRTVEVEYTLGELEYLLVGNKVGRK</sequence>
<evidence type="ECO:0000313" key="2">
    <source>
        <dbReference type="EnsemblMetazoa" id="XP_028138425.1"/>
    </source>
</evidence>
<reference evidence="4" key="1">
    <citation type="submission" date="2025-04" db="UniProtKB">
        <authorList>
            <consortium name="RefSeq"/>
        </authorList>
    </citation>
    <scope>IDENTIFICATION</scope>
    <source>
        <tissue evidence="4">Whole insect</tissue>
    </source>
</reference>
<name>A0A6P7G1A3_DIAVI</name>
<proteinExistence type="predicted"/>
<dbReference type="Proteomes" id="UP001652700">
    <property type="component" value="Unplaced"/>
</dbReference>
<dbReference type="InParanoid" id="A0A6P7G1A3"/>
<evidence type="ECO:0000313" key="4">
    <source>
        <dbReference type="RefSeq" id="XP_028138425.1"/>
    </source>
</evidence>
<reference evidence="2" key="2">
    <citation type="submission" date="2025-05" db="UniProtKB">
        <authorList>
            <consortium name="EnsemblMetazoa"/>
        </authorList>
    </citation>
    <scope>IDENTIFICATION</scope>
</reference>
<protein>
    <submittedName>
        <fullName evidence="4">Uncharacterized protein LOC114332845</fullName>
    </submittedName>
</protein>
<dbReference type="GeneID" id="114332845"/>
<feature type="region of interest" description="Disordered" evidence="1">
    <location>
        <begin position="85"/>
        <end position="107"/>
    </location>
</feature>
<feature type="compositionally biased region" description="Basic and acidic residues" evidence="1">
    <location>
        <begin position="86"/>
        <end position="97"/>
    </location>
</feature>
<dbReference type="KEGG" id="dvv:114332845"/>
<keyword evidence="3" id="KW-1185">Reference proteome</keyword>
<evidence type="ECO:0000313" key="3">
    <source>
        <dbReference type="Proteomes" id="UP001652700"/>
    </source>
</evidence>
<gene>
    <name evidence="4" type="primary">LOC114332845</name>
</gene>
<evidence type="ECO:0000256" key="1">
    <source>
        <dbReference type="SAM" id="MobiDB-lite"/>
    </source>
</evidence>
<accession>A0A6P7G1A3</accession>
<dbReference type="EnsemblMetazoa" id="XM_028282624.2">
    <property type="protein sequence ID" value="XP_028138425.1"/>
    <property type="gene ID" value="LOC114332845"/>
</dbReference>
<dbReference type="AlphaFoldDB" id="A0A6P7G1A3"/>